<gene>
    <name evidence="1" type="ORF">METZ01_LOCUS18505</name>
</gene>
<organism evidence="1">
    <name type="scientific">marine metagenome</name>
    <dbReference type="NCBI Taxonomy" id="408172"/>
    <lineage>
        <taxon>unclassified sequences</taxon>
        <taxon>metagenomes</taxon>
        <taxon>ecological metagenomes</taxon>
    </lineage>
</organism>
<protein>
    <submittedName>
        <fullName evidence="1">Uncharacterized protein</fullName>
    </submittedName>
</protein>
<evidence type="ECO:0000313" key="1">
    <source>
        <dbReference type="EMBL" id="SUZ65651.1"/>
    </source>
</evidence>
<reference evidence="1" key="1">
    <citation type="submission" date="2018-05" db="EMBL/GenBank/DDBJ databases">
        <authorList>
            <person name="Lanie J.A."/>
            <person name="Ng W.-L."/>
            <person name="Kazmierczak K.M."/>
            <person name="Andrzejewski T.M."/>
            <person name="Davidsen T.M."/>
            <person name="Wayne K.J."/>
            <person name="Tettelin H."/>
            <person name="Glass J.I."/>
            <person name="Rusch D."/>
            <person name="Podicherti R."/>
            <person name="Tsui H.-C.T."/>
            <person name="Winkler M.E."/>
        </authorList>
    </citation>
    <scope>NUCLEOTIDE SEQUENCE</scope>
</reference>
<accession>A0A381PF69</accession>
<proteinExistence type="predicted"/>
<dbReference type="EMBL" id="UINC01000965">
    <property type="protein sequence ID" value="SUZ65651.1"/>
    <property type="molecule type" value="Genomic_DNA"/>
</dbReference>
<name>A0A381PF69_9ZZZZ</name>
<feature type="non-terminal residue" evidence="1">
    <location>
        <position position="223"/>
    </location>
</feature>
<dbReference type="AlphaFoldDB" id="A0A381PF69"/>
<feature type="non-terminal residue" evidence="1">
    <location>
        <position position="1"/>
    </location>
</feature>
<sequence length="223" mass="24735">MKKLLYIFVLLAGIATGQKQERLFPGLDPMAPKGIRQESNSPTVPRRISYQGLLTKANGRAVQDGSYQVTFRFYKQMEDGTAFWEENQQVNIDDGIITTILGKENPIYSIPGEAYLEIEIDGITMSPRQELTSVFYSVVSDTAKYAQSANYTDLDSLPDLSIYANMDTLTSYPLISSLDSVAFTGDYNDLENLPDLSNLALDTLTSYPLISSLDSVAFTGDYN</sequence>